<feature type="region of interest" description="Disordered" evidence="1">
    <location>
        <begin position="109"/>
        <end position="182"/>
    </location>
</feature>
<dbReference type="EMBL" id="LAYC01000003">
    <property type="protein sequence ID" value="KYK54893.1"/>
    <property type="molecule type" value="Genomic_DNA"/>
</dbReference>
<evidence type="ECO:0000313" key="3">
    <source>
        <dbReference type="Proteomes" id="UP000076580"/>
    </source>
</evidence>
<accession>A0A151GCV3</accession>
<dbReference type="GeneID" id="63719497"/>
<dbReference type="RefSeq" id="XP_040654245.1">
    <property type="nucleotide sequence ID" value="XM_040804141.1"/>
</dbReference>
<name>A0A151GCV3_DRECN</name>
<gene>
    <name evidence="2" type="ORF">DCS_06854</name>
</gene>
<keyword evidence="3" id="KW-1185">Reference proteome</keyword>
<evidence type="ECO:0000256" key="1">
    <source>
        <dbReference type="SAM" id="MobiDB-lite"/>
    </source>
</evidence>
<feature type="compositionally biased region" description="Low complexity" evidence="1">
    <location>
        <begin position="1"/>
        <end position="20"/>
    </location>
</feature>
<reference evidence="2 3" key="1">
    <citation type="journal article" date="2016" name="Sci. Rep.">
        <title>Insights into Adaptations to a Near-Obligate Nematode Endoparasitic Lifestyle from the Finished Genome of Drechmeria coniospora.</title>
        <authorList>
            <person name="Zhang L."/>
            <person name="Zhou Z."/>
            <person name="Guo Q."/>
            <person name="Fokkens L."/>
            <person name="Miskei M."/>
            <person name="Pocsi I."/>
            <person name="Zhang W."/>
            <person name="Chen M."/>
            <person name="Wang L."/>
            <person name="Sun Y."/>
            <person name="Donzelli B.G."/>
            <person name="Gibson D.M."/>
            <person name="Nelson D.R."/>
            <person name="Luo J.G."/>
            <person name="Rep M."/>
            <person name="Liu H."/>
            <person name="Yang S."/>
            <person name="Wang J."/>
            <person name="Krasnoff S.B."/>
            <person name="Xu Y."/>
            <person name="Molnar I."/>
            <person name="Lin M."/>
        </authorList>
    </citation>
    <scope>NUCLEOTIDE SEQUENCE [LARGE SCALE GENOMIC DNA]</scope>
    <source>
        <strain evidence="2 3">ARSEF 6962</strain>
    </source>
</reference>
<dbReference type="AlphaFoldDB" id="A0A151GCV3"/>
<dbReference type="Proteomes" id="UP000076580">
    <property type="component" value="Chromosome 03"/>
</dbReference>
<feature type="region of interest" description="Disordered" evidence="1">
    <location>
        <begin position="1"/>
        <end position="32"/>
    </location>
</feature>
<dbReference type="OrthoDB" id="5105933at2759"/>
<protein>
    <submittedName>
        <fullName evidence="2">Uncharacterized protein</fullName>
    </submittedName>
</protein>
<evidence type="ECO:0000313" key="2">
    <source>
        <dbReference type="EMBL" id="KYK54893.1"/>
    </source>
</evidence>
<proteinExistence type="predicted"/>
<dbReference type="InParanoid" id="A0A151GCV3"/>
<comment type="caution">
    <text evidence="2">The sequence shown here is derived from an EMBL/GenBank/DDBJ whole genome shotgun (WGS) entry which is preliminary data.</text>
</comment>
<organism evidence="2 3">
    <name type="scientific">Drechmeria coniospora</name>
    <name type="common">Nematophagous fungus</name>
    <name type="synonym">Meria coniospora</name>
    <dbReference type="NCBI Taxonomy" id="98403"/>
    <lineage>
        <taxon>Eukaryota</taxon>
        <taxon>Fungi</taxon>
        <taxon>Dikarya</taxon>
        <taxon>Ascomycota</taxon>
        <taxon>Pezizomycotina</taxon>
        <taxon>Sordariomycetes</taxon>
        <taxon>Hypocreomycetidae</taxon>
        <taxon>Hypocreales</taxon>
        <taxon>Ophiocordycipitaceae</taxon>
        <taxon>Drechmeria</taxon>
    </lineage>
</organism>
<sequence length="182" mass="19501">MTSTSTSQSCSTSASSFSSTPAQRARRPGGKAINVTTYTSEWTIKYKEMPEHSFAARIMAYATGAPQEATIVKKKTRRCAEGASDEAMESAEHDSRLFWITLIPRHRRRGGWSTRKQPAARGRTAQRRDGHHATPAVDIGHDGSGIPMAPMRAQQEGMSGPEGAPAAAMFPDGVAAQPGGTK</sequence>